<accession>A0AAW2ZLJ6</accession>
<dbReference type="Proteomes" id="UP001431209">
    <property type="component" value="Unassembled WGS sequence"/>
</dbReference>
<organism evidence="2 3">
    <name type="scientific">Acrasis kona</name>
    <dbReference type="NCBI Taxonomy" id="1008807"/>
    <lineage>
        <taxon>Eukaryota</taxon>
        <taxon>Discoba</taxon>
        <taxon>Heterolobosea</taxon>
        <taxon>Tetramitia</taxon>
        <taxon>Eutetramitia</taxon>
        <taxon>Acrasidae</taxon>
        <taxon>Acrasis</taxon>
    </lineage>
</organism>
<evidence type="ECO:0000256" key="1">
    <source>
        <dbReference type="SAM" id="Coils"/>
    </source>
</evidence>
<dbReference type="EMBL" id="JAOPGA020001714">
    <property type="protein sequence ID" value="KAL0490742.1"/>
    <property type="molecule type" value="Genomic_DNA"/>
</dbReference>
<name>A0AAW2ZLJ6_9EUKA</name>
<proteinExistence type="predicted"/>
<protein>
    <submittedName>
        <fullName evidence="2">Uncharacterized protein</fullName>
    </submittedName>
</protein>
<keyword evidence="1" id="KW-0175">Coiled coil</keyword>
<feature type="coiled-coil region" evidence="1">
    <location>
        <begin position="25"/>
        <end position="102"/>
    </location>
</feature>
<keyword evidence="3" id="KW-1185">Reference proteome</keyword>
<evidence type="ECO:0000313" key="3">
    <source>
        <dbReference type="Proteomes" id="UP001431209"/>
    </source>
</evidence>
<reference evidence="2 3" key="1">
    <citation type="submission" date="2024-03" db="EMBL/GenBank/DDBJ databases">
        <title>The Acrasis kona genome and developmental transcriptomes reveal deep origins of eukaryotic multicellular pathways.</title>
        <authorList>
            <person name="Sheikh S."/>
            <person name="Fu C.-J."/>
            <person name="Brown M.W."/>
            <person name="Baldauf S.L."/>
        </authorList>
    </citation>
    <scope>NUCLEOTIDE SEQUENCE [LARGE SCALE GENOMIC DNA]</scope>
    <source>
        <strain evidence="2 3">ATCC MYA-3509</strain>
    </source>
</reference>
<comment type="caution">
    <text evidence="2">The sequence shown here is derived from an EMBL/GenBank/DDBJ whole genome shotgun (WGS) entry which is preliminary data.</text>
</comment>
<gene>
    <name evidence="2" type="ORF">AKO1_002552</name>
</gene>
<evidence type="ECO:0000313" key="2">
    <source>
        <dbReference type="EMBL" id="KAL0490742.1"/>
    </source>
</evidence>
<dbReference type="AlphaFoldDB" id="A0AAW2ZLJ6"/>
<sequence length="124" mass="14788">MNVIKIKEDEEFSTKEAFRINQEQLDTYKMDLNNCESELRVSKDEIMVLTDKMESAKQDYLRSANEQLVNDRNHTAELQEIINRLLAEVDHLRQEKIFLQNRESTVTQLSMSKKKSKFKKWMCI</sequence>